<dbReference type="AlphaFoldDB" id="A0A7J9C187"/>
<dbReference type="Proteomes" id="UP000593579">
    <property type="component" value="Unassembled WGS sequence"/>
</dbReference>
<proteinExistence type="predicted"/>
<gene>
    <name evidence="1" type="ORF">Gogos_015269</name>
</gene>
<reference evidence="1 2" key="1">
    <citation type="journal article" date="2019" name="Genome Biol. Evol.">
        <title>Insights into the evolution of the New World diploid cottons (Gossypium, subgenus Houzingenia) based on genome sequencing.</title>
        <authorList>
            <person name="Grover C.E."/>
            <person name="Arick M.A. 2nd"/>
            <person name="Thrash A."/>
            <person name="Conover J.L."/>
            <person name="Sanders W.S."/>
            <person name="Peterson D.G."/>
            <person name="Frelichowski J.E."/>
            <person name="Scheffler J.A."/>
            <person name="Scheffler B.E."/>
            <person name="Wendel J.F."/>
        </authorList>
    </citation>
    <scope>NUCLEOTIDE SEQUENCE [LARGE SCALE GENOMIC DNA]</scope>
    <source>
        <strain evidence="1">5</strain>
        <tissue evidence="1">Leaf</tissue>
    </source>
</reference>
<protein>
    <submittedName>
        <fullName evidence="1">Uncharacterized protein</fullName>
    </submittedName>
</protein>
<evidence type="ECO:0000313" key="2">
    <source>
        <dbReference type="Proteomes" id="UP000593579"/>
    </source>
</evidence>
<dbReference type="EMBL" id="JABEZY010000007">
    <property type="protein sequence ID" value="MBA0742186.1"/>
    <property type="molecule type" value="Genomic_DNA"/>
</dbReference>
<organism evidence="1 2">
    <name type="scientific">Gossypium gossypioides</name>
    <name type="common">Mexican cotton</name>
    <name type="synonym">Selera gossypioides</name>
    <dbReference type="NCBI Taxonomy" id="34282"/>
    <lineage>
        <taxon>Eukaryota</taxon>
        <taxon>Viridiplantae</taxon>
        <taxon>Streptophyta</taxon>
        <taxon>Embryophyta</taxon>
        <taxon>Tracheophyta</taxon>
        <taxon>Spermatophyta</taxon>
        <taxon>Magnoliopsida</taxon>
        <taxon>eudicotyledons</taxon>
        <taxon>Gunneridae</taxon>
        <taxon>Pentapetalae</taxon>
        <taxon>rosids</taxon>
        <taxon>malvids</taxon>
        <taxon>Malvales</taxon>
        <taxon>Malvaceae</taxon>
        <taxon>Malvoideae</taxon>
        <taxon>Gossypium</taxon>
    </lineage>
</organism>
<sequence length="381" mass="43302">MKAYIKSIDERACRSALTNQQALMLESKAGRVLKSELEQTIKEERVVNANTKVLYVIFCGVDLHEFKRISRRFKRFKAFTNSPKNKDKGVVIKEEAEKENKGIQCNECLGYGHILAKCVVLGSKVNIDGESDGGSKKEFIKTYKTMLRKWENVCDMNAQLLQEEKDEENSKFKELATPEVMLEKFNASSGKLDEIVIVGRRDLDKGGIGYVRKGKEFIKSPTIFVKTLSHEEFGGCSTKPMLTKITMRLGYVVLAKVPTLRGTFLVKKKKLVWRKKEPKCLLVAYHSLKTSFGDVWAIVGKGTLDVSRMPNLKNELLVDSLHANLVRIIQLYDHCMLVHFTNDKCVMPSKLNEKIMECAQAFDNDTICLNLSNALRLMFLN</sequence>
<accession>A0A7J9C187</accession>
<comment type="caution">
    <text evidence="1">The sequence shown here is derived from an EMBL/GenBank/DDBJ whole genome shotgun (WGS) entry which is preliminary data.</text>
</comment>
<dbReference type="OrthoDB" id="10647902at2759"/>
<evidence type="ECO:0000313" key="1">
    <source>
        <dbReference type="EMBL" id="MBA0742186.1"/>
    </source>
</evidence>
<name>A0A7J9C187_GOSGO</name>
<keyword evidence="2" id="KW-1185">Reference proteome</keyword>